<dbReference type="PANTHER" id="PTHR12953:SF0">
    <property type="entry name" value="SUN DOMAIN-CONTAINING OSSIFICATION FACTOR"/>
    <property type="match status" value="1"/>
</dbReference>
<keyword evidence="3 6" id="KW-1133">Transmembrane helix</keyword>
<evidence type="ECO:0000256" key="1">
    <source>
        <dbReference type="ARBA" id="ARBA00004308"/>
    </source>
</evidence>
<gene>
    <name evidence="8" type="ORF">DI09_15p420</name>
</gene>
<accession>A0A098VUE2</accession>
<evidence type="ECO:0000313" key="8">
    <source>
        <dbReference type="EMBL" id="KGG52575.1"/>
    </source>
</evidence>
<keyword evidence="2 6" id="KW-0812">Transmembrane</keyword>
<feature type="compositionally biased region" description="Polar residues" evidence="5">
    <location>
        <begin position="275"/>
        <end position="284"/>
    </location>
</feature>
<feature type="compositionally biased region" description="Basic and acidic residues" evidence="5">
    <location>
        <begin position="257"/>
        <end position="273"/>
    </location>
</feature>
<feature type="compositionally biased region" description="Polar residues" evidence="5">
    <location>
        <begin position="243"/>
        <end position="253"/>
    </location>
</feature>
<feature type="region of interest" description="Disordered" evidence="5">
    <location>
        <begin position="1"/>
        <end position="37"/>
    </location>
</feature>
<evidence type="ECO:0000313" key="9">
    <source>
        <dbReference type="Proteomes" id="UP000029725"/>
    </source>
</evidence>
<comment type="caution">
    <text evidence="8">The sequence shown here is derived from an EMBL/GenBank/DDBJ whole genome shotgun (WGS) entry which is preliminary data.</text>
</comment>
<dbReference type="OrthoDB" id="266334at2759"/>
<dbReference type="VEuPathDB" id="MicrosporidiaDB:DI09_15p420"/>
<feature type="region of interest" description="Disordered" evidence="5">
    <location>
        <begin position="241"/>
        <end position="291"/>
    </location>
</feature>
<dbReference type="RefSeq" id="XP_013239002.1">
    <property type="nucleotide sequence ID" value="XM_013383548.1"/>
</dbReference>
<dbReference type="GO" id="GO:0005737">
    <property type="term" value="C:cytoplasm"/>
    <property type="evidence" value="ECO:0007669"/>
    <property type="project" value="TreeGrafter"/>
</dbReference>
<dbReference type="HOGENOM" id="CLU_460100_0_0_1"/>
<evidence type="ECO:0000256" key="2">
    <source>
        <dbReference type="ARBA" id="ARBA00022692"/>
    </source>
</evidence>
<dbReference type="GeneID" id="25258571"/>
<feature type="domain" description="SUN" evidence="7">
    <location>
        <begin position="35"/>
        <end position="229"/>
    </location>
</feature>
<dbReference type="PANTHER" id="PTHR12953">
    <property type="entry name" value="MEMBRANE PROTEIN CH1 RELATED"/>
    <property type="match status" value="1"/>
</dbReference>
<organism evidence="8 9">
    <name type="scientific">Mitosporidium daphniae</name>
    <dbReference type="NCBI Taxonomy" id="1485682"/>
    <lineage>
        <taxon>Eukaryota</taxon>
        <taxon>Fungi</taxon>
        <taxon>Fungi incertae sedis</taxon>
        <taxon>Microsporidia</taxon>
        <taxon>Mitosporidium</taxon>
    </lineage>
</organism>
<protein>
    <recommendedName>
        <fullName evidence="7">SUN domain-containing protein</fullName>
    </recommendedName>
</protein>
<name>A0A098VUE2_9MICR</name>
<evidence type="ECO:0000256" key="3">
    <source>
        <dbReference type="ARBA" id="ARBA00022989"/>
    </source>
</evidence>
<sequence length="593" mass="66117">MASSSVHSGGDSRQASANTHGHWPSSPSSHPQKNHSSSIYSGVKPYFNSSKVFSSVLKERFNFASAACAALVIHSSLGIKSPSAILSPNKDVYMLIPCTNYKSSSTLKWLSSFLFTSTQTQITNSASISNIIVELCSELRIDTIVLSNEEYFSSSFKKVGLFGSARYGAESPDWKLIANLEASPTRGPQVFNLEGSSSFVRYLRFEFESFYGHEFYCPVTFLAVYGTTMIDDLRQEIAKNPMPHSNTSFQENFRITKKADPGKETPDINEHRRSCPSNNNTSKNNQHRAHAHHRNINSNLSLLFQMLDSNKHFRTLFKAHSSDGSPLFFEKNESESSDVISGNNIFKLIIDRVGLLESQTDSLASQLLETSSELNALRHSMAKVQTWDVNFSFCSFESRLPESVTEPGIARSGYINNLYDVLKIERFVYFWNKDSELNGVFLLLLIVVFSIFINWWIFWRFSKRKRAPSSSSSSSSSSVKGALSSASSPIIMHSNFDEISALILNTPTQPSINPIMLDPEVMLFPTVDPSLTKSSLLKNNDHLLSTPTGNGCLFAPSSPKSPLLERGALGRTSSSFTRERCKFRSKSMPRMNV</sequence>
<evidence type="ECO:0000259" key="7">
    <source>
        <dbReference type="PROSITE" id="PS51469"/>
    </source>
</evidence>
<dbReference type="Pfam" id="PF07738">
    <property type="entry name" value="Sad1_UNC"/>
    <property type="match status" value="1"/>
</dbReference>
<dbReference type="GO" id="GO:0012505">
    <property type="term" value="C:endomembrane system"/>
    <property type="evidence" value="ECO:0007669"/>
    <property type="project" value="UniProtKB-SubCell"/>
</dbReference>
<dbReference type="GO" id="GO:0034975">
    <property type="term" value="P:protein folding in endoplasmic reticulum"/>
    <property type="evidence" value="ECO:0007669"/>
    <property type="project" value="TreeGrafter"/>
</dbReference>
<dbReference type="PROSITE" id="PS51469">
    <property type="entry name" value="SUN"/>
    <property type="match status" value="1"/>
</dbReference>
<feature type="compositionally biased region" description="Polar residues" evidence="5">
    <location>
        <begin position="1"/>
        <end position="19"/>
    </location>
</feature>
<feature type="compositionally biased region" description="Low complexity" evidence="5">
    <location>
        <begin position="20"/>
        <end position="31"/>
    </location>
</feature>
<dbReference type="Proteomes" id="UP000029725">
    <property type="component" value="Unassembled WGS sequence"/>
</dbReference>
<comment type="subcellular location">
    <subcellularLocation>
        <location evidence="1">Endomembrane system</location>
    </subcellularLocation>
</comment>
<dbReference type="AlphaFoldDB" id="A0A098VUE2"/>
<dbReference type="InterPro" id="IPR045120">
    <property type="entry name" value="Suco/Slp1-like"/>
</dbReference>
<dbReference type="GO" id="GO:0016020">
    <property type="term" value="C:membrane"/>
    <property type="evidence" value="ECO:0007669"/>
    <property type="project" value="InterPro"/>
</dbReference>
<proteinExistence type="predicted"/>
<keyword evidence="4 6" id="KW-0472">Membrane</keyword>
<feature type="transmembrane region" description="Helical" evidence="6">
    <location>
        <begin position="440"/>
        <end position="459"/>
    </location>
</feature>
<evidence type="ECO:0000256" key="4">
    <source>
        <dbReference type="ARBA" id="ARBA00023136"/>
    </source>
</evidence>
<evidence type="ECO:0000256" key="5">
    <source>
        <dbReference type="SAM" id="MobiDB-lite"/>
    </source>
</evidence>
<evidence type="ECO:0000256" key="6">
    <source>
        <dbReference type="SAM" id="Phobius"/>
    </source>
</evidence>
<dbReference type="InterPro" id="IPR012919">
    <property type="entry name" value="SUN_dom"/>
</dbReference>
<keyword evidence="9" id="KW-1185">Reference proteome</keyword>
<reference evidence="8 9" key="1">
    <citation type="submission" date="2014-04" db="EMBL/GenBank/DDBJ databases">
        <title>A new species of microsporidia sheds light on the evolution of extreme parasitism.</title>
        <authorList>
            <person name="Haag K.L."/>
            <person name="James T.Y."/>
            <person name="Larsson R."/>
            <person name="Schaer T.M."/>
            <person name="Refardt D."/>
            <person name="Pombert J.-F."/>
            <person name="Ebert D."/>
        </authorList>
    </citation>
    <scope>NUCLEOTIDE SEQUENCE [LARGE SCALE GENOMIC DNA]</scope>
    <source>
        <strain evidence="8 9">UGP3</strain>
        <tissue evidence="8">Spores</tissue>
    </source>
</reference>
<dbReference type="EMBL" id="JMKJ01000066">
    <property type="protein sequence ID" value="KGG52575.1"/>
    <property type="molecule type" value="Genomic_DNA"/>
</dbReference>